<gene>
    <name evidence="7" type="ORF">PHATRDRAFT_8461</name>
</gene>
<evidence type="ECO:0000256" key="2">
    <source>
        <dbReference type="ARBA" id="ARBA00022723"/>
    </source>
</evidence>
<dbReference type="RefSeq" id="XP_002181523.1">
    <property type="nucleotide sequence ID" value="XM_002181487.1"/>
</dbReference>
<dbReference type="InterPro" id="IPR001164">
    <property type="entry name" value="ArfGAP_dom"/>
</dbReference>
<dbReference type="HOGENOM" id="CLU_1291197_0_0_1"/>
<feature type="non-terminal residue" evidence="7">
    <location>
        <position position="1"/>
    </location>
</feature>
<name>B7G2Y5_PHATC</name>
<dbReference type="GO" id="GO:0008270">
    <property type="term" value="F:zinc ion binding"/>
    <property type="evidence" value="ECO:0007669"/>
    <property type="project" value="UniProtKB-KW"/>
</dbReference>
<proteinExistence type="predicted"/>
<evidence type="ECO:0000256" key="1">
    <source>
        <dbReference type="ARBA" id="ARBA00022468"/>
    </source>
</evidence>
<dbReference type="PROSITE" id="PS50115">
    <property type="entry name" value="ARFGAP"/>
    <property type="match status" value="1"/>
</dbReference>
<dbReference type="GeneID" id="7202489"/>
<feature type="domain" description="Arf-GAP" evidence="6">
    <location>
        <begin position="1"/>
        <end position="53"/>
    </location>
</feature>
<reference evidence="8" key="2">
    <citation type="submission" date="2008-08" db="EMBL/GenBank/DDBJ databases">
        <authorList>
            <consortium name="Diatom Consortium"/>
            <person name="Grigoriev I."/>
            <person name="Grimwood J."/>
            <person name="Kuo A."/>
            <person name="Otillar R.P."/>
            <person name="Salamov A."/>
            <person name="Detter J.C."/>
            <person name="Lindquist E."/>
            <person name="Shapiro H."/>
            <person name="Lucas S."/>
            <person name="Glavina del Rio T."/>
            <person name="Pitluck S."/>
            <person name="Rokhsar D."/>
            <person name="Bowler C."/>
        </authorList>
    </citation>
    <scope>GENOME REANNOTATION</scope>
    <source>
        <strain evidence="8">CCAP 1055/1</strain>
    </source>
</reference>
<dbReference type="PaxDb" id="2850-Phatr8461"/>
<dbReference type="OrthoDB" id="983479at2759"/>
<dbReference type="Pfam" id="PF01412">
    <property type="entry name" value="ArfGap"/>
    <property type="match status" value="1"/>
</dbReference>
<evidence type="ECO:0000259" key="6">
    <source>
        <dbReference type="PROSITE" id="PS50115"/>
    </source>
</evidence>
<dbReference type="PANTHER" id="PTHR45686">
    <property type="entry name" value="ADP-RIBOSYLATION FACTOR GTPASE ACTIVATING PROTEIN 3, ISOFORM H-RELATED"/>
    <property type="match status" value="1"/>
</dbReference>
<dbReference type="GO" id="GO:0005096">
    <property type="term" value="F:GTPase activator activity"/>
    <property type="evidence" value="ECO:0007669"/>
    <property type="project" value="UniProtKB-KW"/>
</dbReference>
<dbReference type="EMBL" id="CM000615">
    <property type="protein sequence ID" value="EEC46737.1"/>
    <property type="molecule type" value="Genomic_DNA"/>
</dbReference>
<dbReference type="Proteomes" id="UP000000759">
    <property type="component" value="Chromosome 13"/>
</dbReference>
<dbReference type="InParanoid" id="B7G2Y5"/>
<sequence length="53" mass="5721">LRSLPGNTTCIDCGAPNPDWASLSYGSLICLICSGRHRSYGVQTSFVRSVDMD</sequence>
<evidence type="ECO:0000313" key="8">
    <source>
        <dbReference type="Proteomes" id="UP000000759"/>
    </source>
</evidence>
<keyword evidence="1" id="KW-0343">GTPase activation</keyword>
<keyword evidence="8" id="KW-1185">Reference proteome</keyword>
<accession>B7G2Y5</accession>
<feature type="non-terminal residue" evidence="7">
    <location>
        <position position="53"/>
    </location>
</feature>
<keyword evidence="4" id="KW-0862">Zinc</keyword>
<dbReference type="Gene3D" id="1.10.220.150">
    <property type="entry name" value="Arf GTPase activating protein"/>
    <property type="match status" value="1"/>
</dbReference>
<dbReference type="SUPFAM" id="SSF57863">
    <property type="entry name" value="ArfGap/RecO-like zinc finger"/>
    <property type="match status" value="1"/>
</dbReference>
<evidence type="ECO:0000256" key="4">
    <source>
        <dbReference type="ARBA" id="ARBA00022833"/>
    </source>
</evidence>
<dbReference type="GO" id="GO:0048205">
    <property type="term" value="P:COPI coating of Golgi vesicle"/>
    <property type="evidence" value="ECO:0007669"/>
    <property type="project" value="TreeGrafter"/>
</dbReference>
<protein>
    <recommendedName>
        <fullName evidence="6">Arf-GAP domain-containing protein</fullName>
    </recommendedName>
</protein>
<dbReference type="InterPro" id="IPR038508">
    <property type="entry name" value="ArfGAP_dom_sf"/>
</dbReference>
<evidence type="ECO:0000313" key="7">
    <source>
        <dbReference type="EMBL" id="EEC46737.1"/>
    </source>
</evidence>
<dbReference type="STRING" id="556484.B7G2Y5"/>
<dbReference type="GO" id="GO:0000139">
    <property type="term" value="C:Golgi membrane"/>
    <property type="evidence" value="ECO:0007669"/>
    <property type="project" value="GOC"/>
</dbReference>
<dbReference type="InterPro" id="IPR037278">
    <property type="entry name" value="ARFGAP/RecO"/>
</dbReference>
<evidence type="ECO:0000256" key="3">
    <source>
        <dbReference type="ARBA" id="ARBA00022771"/>
    </source>
</evidence>
<dbReference type="eggNOG" id="KOG0706">
    <property type="taxonomic scope" value="Eukaryota"/>
</dbReference>
<keyword evidence="2" id="KW-0479">Metal-binding</keyword>
<organism evidence="7 8">
    <name type="scientific">Phaeodactylum tricornutum (strain CCAP 1055/1)</name>
    <dbReference type="NCBI Taxonomy" id="556484"/>
    <lineage>
        <taxon>Eukaryota</taxon>
        <taxon>Sar</taxon>
        <taxon>Stramenopiles</taxon>
        <taxon>Ochrophyta</taxon>
        <taxon>Bacillariophyta</taxon>
        <taxon>Bacillariophyceae</taxon>
        <taxon>Bacillariophycidae</taxon>
        <taxon>Naviculales</taxon>
        <taxon>Phaeodactylaceae</taxon>
        <taxon>Phaeodactylum</taxon>
    </lineage>
</organism>
<keyword evidence="3 5" id="KW-0863">Zinc-finger</keyword>
<dbReference type="PANTHER" id="PTHR45686:SF4">
    <property type="entry name" value="ADP-RIBOSYLATION FACTOR GTPASE ACTIVATING PROTEIN 3, ISOFORM H"/>
    <property type="match status" value="1"/>
</dbReference>
<evidence type="ECO:0000256" key="5">
    <source>
        <dbReference type="PROSITE-ProRule" id="PRU00288"/>
    </source>
</evidence>
<dbReference type="AlphaFoldDB" id="B7G2Y5"/>
<dbReference type="KEGG" id="pti:PHATRDRAFT_8461"/>
<reference evidence="7 8" key="1">
    <citation type="journal article" date="2008" name="Nature">
        <title>The Phaeodactylum genome reveals the evolutionary history of diatom genomes.</title>
        <authorList>
            <person name="Bowler C."/>
            <person name="Allen A.E."/>
            <person name="Badger J.H."/>
            <person name="Grimwood J."/>
            <person name="Jabbari K."/>
            <person name="Kuo A."/>
            <person name="Maheswari U."/>
            <person name="Martens C."/>
            <person name="Maumus F."/>
            <person name="Otillar R.P."/>
            <person name="Rayko E."/>
            <person name="Salamov A."/>
            <person name="Vandepoele K."/>
            <person name="Beszteri B."/>
            <person name="Gruber A."/>
            <person name="Heijde M."/>
            <person name="Katinka M."/>
            <person name="Mock T."/>
            <person name="Valentin K."/>
            <person name="Verret F."/>
            <person name="Berges J.A."/>
            <person name="Brownlee C."/>
            <person name="Cadoret J.P."/>
            <person name="Chiovitti A."/>
            <person name="Choi C.J."/>
            <person name="Coesel S."/>
            <person name="De Martino A."/>
            <person name="Detter J.C."/>
            <person name="Durkin C."/>
            <person name="Falciatore A."/>
            <person name="Fournet J."/>
            <person name="Haruta M."/>
            <person name="Huysman M.J."/>
            <person name="Jenkins B.D."/>
            <person name="Jiroutova K."/>
            <person name="Jorgensen R.E."/>
            <person name="Joubert Y."/>
            <person name="Kaplan A."/>
            <person name="Kroger N."/>
            <person name="Kroth P.G."/>
            <person name="La Roche J."/>
            <person name="Lindquist E."/>
            <person name="Lommer M."/>
            <person name="Martin-Jezequel V."/>
            <person name="Lopez P.J."/>
            <person name="Lucas S."/>
            <person name="Mangogna M."/>
            <person name="McGinnis K."/>
            <person name="Medlin L.K."/>
            <person name="Montsant A."/>
            <person name="Oudot-Le Secq M.P."/>
            <person name="Napoli C."/>
            <person name="Obornik M."/>
            <person name="Parker M.S."/>
            <person name="Petit J.L."/>
            <person name="Porcel B.M."/>
            <person name="Poulsen N."/>
            <person name="Robison M."/>
            <person name="Rychlewski L."/>
            <person name="Rynearson T.A."/>
            <person name="Schmutz J."/>
            <person name="Shapiro H."/>
            <person name="Siaut M."/>
            <person name="Stanley M."/>
            <person name="Sussman M.R."/>
            <person name="Taylor A.R."/>
            <person name="Vardi A."/>
            <person name="von Dassow P."/>
            <person name="Vyverman W."/>
            <person name="Willis A."/>
            <person name="Wyrwicz L.S."/>
            <person name="Rokhsar D.S."/>
            <person name="Weissenbach J."/>
            <person name="Armbrust E.V."/>
            <person name="Green B.R."/>
            <person name="Van de Peer Y."/>
            <person name="Grigoriev I.V."/>
        </authorList>
    </citation>
    <scope>NUCLEOTIDE SEQUENCE [LARGE SCALE GENOMIC DNA]</scope>
    <source>
        <strain evidence="7 8">CCAP 1055/1</strain>
    </source>
</reference>
<dbReference type="PRINTS" id="PR00405">
    <property type="entry name" value="REVINTRACTNG"/>
</dbReference>